<dbReference type="AlphaFoldDB" id="A0A8R1HYU4"/>
<evidence type="ECO:0000313" key="7">
    <source>
        <dbReference type="EnsemblMetazoa" id="CJA13479.1"/>
    </source>
</evidence>
<evidence type="ECO:0000256" key="3">
    <source>
        <dbReference type="ARBA" id="ARBA00022989"/>
    </source>
</evidence>
<protein>
    <recommendedName>
        <fullName evidence="6">Bestrophin homolog</fullName>
    </recommendedName>
</protein>
<keyword evidence="6" id="KW-0406">Ion transport</keyword>
<keyword evidence="6" id="KW-0869">Chloride channel</keyword>
<dbReference type="InterPro" id="IPR000615">
    <property type="entry name" value="Bestrophin"/>
</dbReference>
<proteinExistence type="inferred from homology"/>
<keyword evidence="2 6" id="KW-0812">Transmembrane</keyword>
<feature type="transmembrane region" description="Helical" evidence="6">
    <location>
        <begin position="32"/>
        <end position="58"/>
    </location>
</feature>
<dbReference type="Pfam" id="PF01062">
    <property type="entry name" value="Bestrophin"/>
    <property type="match status" value="1"/>
</dbReference>
<keyword evidence="8" id="KW-1185">Reference proteome</keyword>
<dbReference type="Proteomes" id="UP000005237">
    <property type="component" value="Unassembled WGS sequence"/>
</dbReference>
<comment type="subcellular location">
    <subcellularLocation>
        <location evidence="6">Cell membrane</location>
        <topology evidence="6">Multi-pass membrane protein</topology>
    </subcellularLocation>
    <subcellularLocation>
        <location evidence="1">Membrane</location>
        <topology evidence="1">Multi-pass membrane protein</topology>
    </subcellularLocation>
</comment>
<keyword evidence="4 6" id="KW-0472">Membrane</keyword>
<comment type="similarity">
    <text evidence="5 6">Belongs to the anion channel-forming bestrophin (TC 1.A.46) family. Calcium-sensitive chloride channel subfamily.</text>
</comment>
<keyword evidence="6" id="KW-0813">Transport</keyword>
<evidence type="ECO:0000256" key="2">
    <source>
        <dbReference type="ARBA" id="ARBA00022692"/>
    </source>
</evidence>
<accession>A0A8R1HYU4</accession>
<evidence type="ECO:0000313" key="8">
    <source>
        <dbReference type="Proteomes" id="UP000005237"/>
    </source>
</evidence>
<keyword evidence="6" id="KW-0407">Ion channel</keyword>
<dbReference type="GO" id="GO:0034707">
    <property type="term" value="C:chloride channel complex"/>
    <property type="evidence" value="ECO:0007669"/>
    <property type="project" value="UniProtKB-KW"/>
</dbReference>
<evidence type="ECO:0000256" key="6">
    <source>
        <dbReference type="RuleBase" id="RU363126"/>
    </source>
</evidence>
<dbReference type="GO" id="GO:0005254">
    <property type="term" value="F:chloride channel activity"/>
    <property type="evidence" value="ECO:0007669"/>
    <property type="project" value="UniProtKB-KW"/>
</dbReference>
<keyword evidence="3 6" id="KW-1133">Transmembrane helix</keyword>
<keyword evidence="6" id="KW-0868">Chloride</keyword>
<feature type="transmembrane region" description="Helical" evidence="6">
    <location>
        <begin position="78"/>
        <end position="95"/>
    </location>
</feature>
<evidence type="ECO:0000256" key="1">
    <source>
        <dbReference type="ARBA" id="ARBA00004141"/>
    </source>
</evidence>
<sequence length="222" mass="26130">MRQVEEENKPTASLLNQFIGELRIFRQSLRKLYSYDWVCVPLVYTQVAALATYAFFFFSLFGRQVLIPDIESGRLIDLRVPVFTIVQFLFFVGWFKVGQDLMRPFGLDDDDIELNYILDRNVRISFDIVDRLQESPLPDFENDDDKFWNQMNAESLDENGGRKSVDGLKIPLLPHSKYSRQLSEHPPRLHAYVPIDDEKRIKDVESQHGCMRLKKEKKHLSW</sequence>
<dbReference type="EnsemblMetazoa" id="CJA13479.1">
    <property type="protein sequence ID" value="CJA13479.1"/>
    <property type="gene ID" value="WBGene00132683"/>
</dbReference>
<evidence type="ECO:0000256" key="4">
    <source>
        <dbReference type="ARBA" id="ARBA00023136"/>
    </source>
</evidence>
<dbReference type="PANTHER" id="PTHR10736:SF28">
    <property type="entry name" value="BESTROPHIN HOMOLOG 13"/>
    <property type="match status" value="1"/>
</dbReference>
<comment type="function">
    <text evidence="6">Forms chloride channels.</text>
</comment>
<dbReference type="InterPro" id="IPR021134">
    <property type="entry name" value="Bestrophin-like"/>
</dbReference>
<reference evidence="7" key="2">
    <citation type="submission" date="2022-06" db="UniProtKB">
        <authorList>
            <consortium name="EnsemblMetazoa"/>
        </authorList>
    </citation>
    <scope>IDENTIFICATION</scope>
    <source>
        <strain evidence="7">DF5081</strain>
    </source>
</reference>
<reference evidence="8" key="1">
    <citation type="submission" date="2010-08" db="EMBL/GenBank/DDBJ databases">
        <authorList>
            <consortium name="Caenorhabditis japonica Sequencing Consortium"/>
            <person name="Wilson R.K."/>
        </authorList>
    </citation>
    <scope>NUCLEOTIDE SEQUENCE [LARGE SCALE GENOMIC DNA]</scope>
    <source>
        <strain evidence="8">DF5081</strain>
    </source>
</reference>
<dbReference type="GO" id="GO:0005886">
    <property type="term" value="C:plasma membrane"/>
    <property type="evidence" value="ECO:0007669"/>
    <property type="project" value="UniProtKB-SubCell"/>
</dbReference>
<dbReference type="PANTHER" id="PTHR10736">
    <property type="entry name" value="BESTROPHIN"/>
    <property type="match status" value="1"/>
</dbReference>
<keyword evidence="6" id="KW-1003">Cell membrane</keyword>
<organism evidence="7 8">
    <name type="scientific">Caenorhabditis japonica</name>
    <dbReference type="NCBI Taxonomy" id="281687"/>
    <lineage>
        <taxon>Eukaryota</taxon>
        <taxon>Metazoa</taxon>
        <taxon>Ecdysozoa</taxon>
        <taxon>Nematoda</taxon>
        <taxon>Chromadorea</taxon>
        <taxon>Rhabditida</taxon>
        <taxon>Rhabditina</taxon>
        <taxon>Rhabditomorpha</taxon>
        <taxon>Rhabditoidea</taxon>
        <taxon>Rhabditidae</taxon>
        <taxon>Peloderinae</taxon>
        <taxon>Caenorhabditis</taxon>
    </lineage>
</organism>
<evidence type="ECO:0000256" key="5">
    <source>
        <dbReference type="ARBA" id="ARBA00034769"/>
    </source>
</evidence>
<name>A0A8R1HYU4_CAEJA</name>